<dbReference type="PANTHER" id="PTHR23199">
    <property type="entry name" value="NEUROTROPHIN 1-RELATED"/>
    <property type="match status" value="1"/>
</dbReference>
<keyword evidence="1" id="KW-0732">Signal</keyword>
<name>A0A195CRF8_9HYME</name>
<feature type="domain" description="Spaetzle" evidence="4">
    <location>
        <begin position="48"/>
        <end position="142"/>
    </location>
</feature>
<evidence type="ECO:0000313" key="6">
    <source>
        <dbReference type="Proteomes" id="UP000078542"/>
    </source>
</evidence>
<dbReference type="EMBL" id="KQ977444">
    <property type="protein sequence ID" value="KYN02694.1"/>
    <property type="molecule type" value="Genomic_DNA"/>
</dbReference>
<dbReference type="Pfam" id="PF16077">
    <property type="entry name" value="Spaetzle"/>
    <property type="match status" value="1"/>
</dbReference>
<dbReference type="STRING" id="456900.A0A195CRF8"/>
<keyword evidence="6" id="KW-1185">Reference proteome</keyword>
<evidence type="ECO:0000259" key="4">
    <source>
        <dbReference type="Pfam" id="PF16077"/>
    </source>
</evidence>
<dbReference type="InterPro" id="IPR052444">
    <property type="entry name" value="Spz/Toll_ligand-like"/>
</dbReference>
<dbReference type="InterPro" id="IPR029034">
    <property type="entry name" value="Cystine-knot_cytokine"/>
</dbReference>
<reference evidence="5 6" key="1">
    <citation type="submission" date="2016-03" db="EMBL/GenBank/DDBJ databases">
        <title>Cyphomyrmex costatus WGS genome.</title>
        <authorList>
            <person name="Nygaard S."/>
            <person name="Hu H."/>
            <person name="Boomsma J."/>
            <person name="Zhang G."/>
        </authorList>
    </citation>
    <scope>NUCLEOTIDE SEQUENCE [LARGE SCALE GENOMIC DNA]</scope>
    <source>
        <strain evidence="5">MS0001</strain>
        <tissue evidence="5">Whole body</tissue>
    </source>
</reference>
<sequence length="157" mass="18446">MKQTFCEDVPNYPQEFVNQMLAKNSSLLNYAYEDVLALSPRFDNEEEPLCLSMERLIRPRMAINMKNQWMYIVQAGQNFTQSIRIETCREQGGKCRMIDDFAEGYVTMCKQKFIYRVLSAVSENGEIIRDYFRFPASCCCHVQFQAIEEKARIRSFS</sequence>
<proteinExistence type="predicted"/>
<dbReference type="GO" id="GO:0008083">
    <property type="term" value="F:growth factor activity"/>
    <property type="evidence" value="ECO:0007669"/>
    <property type="project" value="TreeGrafter"/>
</dbReference>
<dbReference type="GO" id="GO:0045087">
    <property type="term" value="P:innate immune response"/>
    <property type="evidence" value="ECO:0007669"/>
    <property type="project" value="TreeGrafter"/>
</dbReference>
<keyword evidence="3" id="KW-0325">Glycoprotein</keyword>
<dbReference type="KEGG" id="ccoa:108774065"/>
<organism evidence="5 6">
    <name type="scientific">Cyphomyrmex costatus</name>
    <dbReference type="NCBI Taxonomy" id="456900"/>
    <lineage>
        <taxon>Eukaryota</taxon>
        <taxon>Metazoa</taxon>
        <taxon>Ecdysozoa</taxon>
        <taxon>Arthropoda</taxon>
        <taxon>Hexapoda</taxon>
        <taxon>Insecta</taxon>
        <taxon>Pterygota</taxon>
        <taxon>Neoptera</taxon>
        <taxon>Endopterygota</taxon>
        <taxon>Hymenoptera</taxon>
        <taxon>Apocrita</taxon>
        <taxon>Aculeata</taxon>
        <taxon>Formicoidea</taxon>
        <taxon>Formicidae</taxon>
        <taxon>Myrmicinae</taxon>
        <taxon>Cyphomyrmex</taxon>
    </lineage>
</organism>
<dbReference type="PANTHER" id="PTHR23199:SF12">
    <property type="entry name" value="NEUROTROPHIN 1-RELATED"/>
    <property type="match status" value="1"/>
</dbReference>
<dbReference type="AlphaFoldDB" id="A0A195CRF8"/>
<dbReference type="Gene3D" id="2.10.90.10">
    <property type="entry name" value="Cystine-knot cytokines"/>
    <property type="match status" value="1"/>
</dbReference>
<dbReference type="InterPro" id="IPR032104">
    <property type="entry name" value="Spaetzle"/>
</dbReference>
<keyword evidence="2" id="KW-1015">Disulfide bond</keyword>
<dbReference type="GO" id="GO:0005121">
    <property type="term" value="F:Toll binding"/>
    <property type="evidence" value="ECO:0007669"/>
    <property type="project" value="TreeGrafter"/>
</dbReference>
<protein>
    <submittedName>
        <fullName evidence="5">Protein spaetzle</fullName>
    </submittedName>
</protein>
<evidence type="ECO:0000256" key="2">
    <source>
        <dbReference type="ARBA" id="ARBA00023157"/>
    </source>
</evidence>
<dbReference type="OrthoDB" id="6359065at2759"/>
<dbReference type="SUPFAM" id="SSF57501">
    <property type="entry name" value="Cystine-knot cytokines"/>
    <property type="match status" value="1"/>
</dbReference>
<evidence type="ECO:0000313" key="5">
    <source>
        <dbReference type="EMBL" id="KYN02694.1"/>
    </source>
</evidence>
<evidence type="ECO:0000256" key="3">
    <source>
        <dbReference type="ARBA" id="ARBA00023180"/>
    </source>
</evidence>
<dbReference type="GO" id="GO:0005615">
    <property type="term" value="C:extracellular space"/>
    <property type="evidence" value="ECO:0007669"/>
    <property type="project" value="UniProtKB-ARBA"/>
</dbReference>
<dbReference type="GO" id="GO:0021556">
    <property type="term" value="P:central nervous system formation"/>
    <property type="evidence" value="ECO:0007669"/>
    <property type="project" value="TreeGrafter"/>
</dbReference>
<accession>A0A195CRF8</accession>
<evidence type="ECO:0000256" key="1">
    <source>
        <dbReference type="ARBA" id="ARBA00022729"/>
    </source>
</evidence>
<dbReference type="Proteomes" id="UP000078542">
    <property type="component" value="Unassembled WGS sequence"/>
</dbReference>
<gene>
    <name evidence="5" type="ORF">ALC62_06494</name>
</gene>